<dbReference type="Proteomes" id="UP001291930">
    <property type="component" value="Unassembled WGS sequence"/>
</dbReference>
<keyword evidence="5" id="KW-1185">Reference proteome</keyword>
<name>A0ABU5K1D6_9BACI</name>
<evidence type="ECO:0000313" key="4">
    <source>
        <dbReference type="EMBL" id="MDZ5609468.1"/>
    </source>
</evidence>
<evidence type="ECO:0000256" key="2">
    <source>
        <dbReference type="ARBA" id="ARBA00023295"/>
    </source>
</evidence>
<keyword evidence="2" id="KW-0378">Hydrolase</keyword>
<feature type="domain" description="Alpha-amylase SusG-like C-terminal" evidence="3">
    <location>
        <begin position="18"/>
        <end position="81"/>
    </location>
</feature>
<evidence type="ECO:0000256" key="1">
    <source>
        <dbReference type="ARBA" id="ARBA00008061"/>
    </source>
</evidence>
<dbReference type="Pfam" id="PF23915">
    <property type="entry name" value="SusG_C"/>
    <property type="match status" value="1"/>
</dbReference>
<proteinExistence type="inferred from homology"/>
<organism evidence="4 5">
    <name type="scientific">Bacillus bingmayongensis</name>
    <dbReference type="NCBI Taxonomy" id="1150157"/>
    <lineage>
        <taxon>Bacteria</taxon>
        <taxon>Bacillati</taxon>
        <taxon>Bacillota</taxon>
        <taxon>Bacilli</taxon>
        <taxon>Bacillales</taxon>
        <taxon>Bacillaceae</taxon>
        <taxon>Bacillus</taxon>
    </lineage>
</organism>
<feature type="non-terminal residue" evidence="4">
    <location>
        <position position="1"/>
    </location>
</feature>
<dbReference type="InterPro" id="IPR013780">
    <property type="entry name" value="Glyco_hydro_b"/>
</dbReference>
<dbReference type="RefSeq" id="WP_374218931.1">
    <property type="nucleotide sequence ID" value="NZ_JAXOVW010000065.1"/>
</dbReference>
<comment type="caution">
    <text evidence="4">The sequence shown here is derived from an EMBL/GenBank/DDBJ whole genome shotgun (WGS) entry which is preliminary data.</text>
</comment>
<reference evidence="5" key="1">
    <citation type="submission" date="2023-11" db="EMBL/GenBank/DDBJ databases">
        <title>Genome Sequence of Bacillus pseudomycoides stain BUPM19.</title>
        <authorList>
            <person name="Farhat A."/>
        </authorList>
    </citation>
    <scope>NUCLEOTIDE SEQUENCE [LARGE SCALE GENOMIC DNA]</scope>
    <source>
        <strain evidence="5">BUPM19</strain>
    </source>
</reference>
<evidence type="ECO:0000259" key="3">
    <source>
        <dbReference type="Pfam" id="PF23915"/>
    </source>
</evidence>
<comment type="similarity">
    <text evidence="1">Belongs to the glycosyl hydrolase 13 family.</text>
</comment>
<gene>
    <name evidence="4" type="ORF">U2I54_20970</name>
</gene>
<dbReference type="Gene3D" id="2.60.40.1180">
    <property type="entry name" value="Golgi alpha-mannosidase II"/>
    <property type="match status" value="1"/>
</dbReference>
<evidence type="ECO:0000313" key="5">
    <source>
        <dbReference type="Proteomes" id="UP001291930"/>
    </source>
</evidence>
<sequence length="86" mass="10276">VITDGKYEIIDMKHPNVWVYTRKLEDEVLLVVNNFYEETITYSVPEEVRVNGMKQEILISNYEDSGEDIRNLILRPYESIVYRFTK</sequence>
<keyword evidence="2" id="KW-0326">Glycosidase</keyword>
<protein>
    <submittedName>
        <fullName evidence="4">Alpha-glucosidase C-terminal domain-containing protein</fullName>
    </submittedName>
</protein>
<dbReference type="EMBL" id="JAXOVW010000065">
    <property type="protein sequence ID" value="MDZ5609468.1"/>
    <property type="molecule type" value="Genomic_DNA"/>
</dbReference>
<dbReference type="InterPro" id="IPR056300">
    <property type="entry name" value="SusG-like_C"/>
</dbReference>
<accession>A0ABU5K1D6</accession>
<dbReference type="SUPFAM" id="SSF51011">
    <property type="entry name" value="Glycosyl hydrolase domain"/>
    <property type="match status" value="1"/>
</dbReference>